<evidence type="ECO:0000259" key="15">
    <source>
        <dbReference type="Pfam" id="PF00483"/>
    </source>
</evidence>
<dbReference type="SUPFAM" id="SSF51161">
    <property type="entry name" value="Trimeric LpxA-like enzymes"/>
    <property type="match status" value="1"/>
</dbReference>
<dbReference type="Pfam" id="PF25087">
    <property type="entry name" value="GMPPB_C"/>
    <property type="match status" value="1"/>
</dbReference>
<dbReference type="GO" id="GO:0006048">
    <property type="term" value="P:UDP-N-acetylglucosamine biosynthetic process"/>
    <property type="evidence" value="ECO:0007669"/>
    <property type="project" value="UniProtKB-UniPathway"/>
</dbReference>
<comment type="catalytic activity">
    <reaction evidence="12">
        <text>alpha-D-glucosamine 1-phosphate + acetyl-CoA = N-acetyl-alpha-D-glucosamine 1-phosphate + CoA + H(+)</text>
        <dbReference type="Rhea" id="RHEA:13725"/>
        <dbReference type="ChEBI" id="CHEBI:15378"/>
        <dbReference type="ChEBI" id="CHEBI:57287"/>
        <dbReference type="ChEBI" id="CHEBI:57288"/>
        <dbReference type="ChEBI" id="CHEBI:57776"/>
        <dbReference type="ChEBI" id="CHEBI:58516"/>
        <dbReference type="EC" id="2.3.1.157"/>
    </reaction>
</comment>
<evidence type="ECO:0000256" key="11">
    <source>
        <dbReference type="ARBA" id="ARBA00023315"/>
    </source>
</evidence>
<feature type="domain" description="Mannose-1-phosphate guanyltransferase C-terminal" evidence="16">
    <location>
        <begin position="262"/>
        <end position="376"/>
    </location>
</feature>
<reference evidence="17" key="1">
    <citation type="journal article" date="2014" name="Int. J. Syst. Evol. Microbiol.">
        <title>Complete genome sequence of Corynebacterium casei LMG S-19264T (=DSM 44701T), isolated from a smear-ripened cheese.</title>
        <authorList>
            <consortium name="US DOE Joint Genome Institute (JGI-PGF)"/>
            <person name="Walter F."/>
            <person name="Albersmeier A."/>
            <person name="Kalinowski J."/>
            <person name="Ruckert C."/>
        </authorList>
    </citation>
    <scope>NUCLEOTIDE SEQUENCE</scope>
    <source>
        <strain evidence="17">CCM 7217</strain>
    </source>
</reference>
<comment type="catalytic activity">
    <reaction evidence="13">
        <text>N-acetyl-alpha-D-glucosamine 1-phosphate + UTP + H(+) = UDP-N-acetyl-alpha-D-glucosamine + diphosphate</text>
        <dbReference type="Rhea" id="RHEA:13509"/>
        <dbReference type="ChEBI" id="CHEBI:15378"/>
        <dbReference type="ChEBI" id="CHEBI:33019"/>
        <dbReference type="ChEBI" id="CHEBI:46398"/>
        <dbReference type="ChEBI" id="CHEBI:57705"/>
        <dbReference type="ChEBI" id="CHEBI:57776"/>
        <dbReference type="EC" id="2.7.7.23"/>
    </reaction>
</comment>
<dbReference type="UniPathway" id="UPA00113">
    <property type="reaction ID" value="UER00532"/>
</dbReference>
<evidence type="ECO:0000256" key="13">
    <source>
        <dbReference type="ARBA" id="ARBA00048493"/>
    </source>
</evidence>
<dbReference type="InterPro" id="IPR029044">
    <property type="entry name" value="Nucleotide-diphossugar_trans"/>
</dbReference>
<evidence type="ECO:0000259" key="16">
    <source>
        <dbReference type="Pfam" id="PF25087"/>
    </source>
</evidence>
<dbReference type="InterPro" id="IPR005835">
    <property type="entry name" value="NTP_transferase_dom"/>
</dbReference>
<dbReference type="GO" id="GO:0003977">
    <property type="term" value="F:UDP-N-acetylglucosamine diphosphorylase activity"/>
    <property type="evidence" value="ECO:0007669"/>
    <property type="project" value="UniProtKB-EC"/>
</dbReference>
<dbReference type="AlphaFoldDB" id="A0A830DVX2"/>
<dbReference type="SUPFAM" id="SSF53448">
    <property type="entry name" value="Nucleotide-diphospho-sugar transferases"/>
    <property type="match status" value="1"/>
</dbReference>
<comment type="pathway">
    <text evidence="1">Nucleotide-sugar biosynthesis; UDP-N-acetyl-alpha-D-glucosamine biosynthesis; N-acetyl-alpha-D-glucosamine 1-phosphate from alpha-D-glucosamine 6-phosphate (route II): step 2/2.</text>
</comment>
<evidence type="ECO:0000256" key="10">
    <source>
        <dbReference type="ARBA" id="ARBA00023268"/>
    </source>
</evidence>
<keyword evidence="11" id="KW-0012">Acyltransferase</keyword>
<keyword evidence="10" id="KW-0511">Multifunctional enzyme</keyword>
<evidence type="ECO:0000256" key="5">
    <source>
        <dbReference type="ARBA" id="ARBA00012225"/>
    </source>
</evidence>
<evidence type="ECO:0000256" key="2">
    <source>
        <dbReference type="ARBA" id="ARBA00005208"/>
    </source>
</evidence>
<comment type="pathway">
    <text evidence="2">Nucleotide-sugar biosynthesis; UDP-N-acetyl-alpha-D-glucosamine biosynthesis; UDP-N-acetyl-alpha-D-glucosamine from N-acetyl-alpha-D-glucosamine 1-phosphate: step 1/1.</text>
</comment>
<gene>
    <name evidence="17" type="ORF">GCM10007209_32480</name>
</gene>
<dbReference type="NCBIfam" id="TIGR03992">
    <property type="entry name" value="Arch_glmU"/>
    <property type="match status" value="1"/>
</dbReference>
<evidence type="ECO:0000256" key="7">
    <source>
        <dbReference type="ARBA" id="ARBA00013414"/>
    </source>
</evidence>
<organism evidence="17 18">
    <name type="scientific">Haloferax sulfurifontis</name>
    <dbReference type="NCBI Taxonomy" id="255616"/>
    <lineage>
        <taxon>Archaea</taxon>
        <taxon>Methanobacteriati</taxon>
        <taxon>Methanobacteriota</taxon>
        <taxon>Stenosarchaea group</taxon>
        <taxon>Halobacteria</taxon>
        <taxon>Halobacteriales</taxon>
        <taxon>Haloferacaceae</taxon>
        <taxon>Haloferax</taxon>
    </lineage>
</organism>
<dbReference type="PANTHER" id="PTHR43584">
    <property type="entry name" value="NUCLEOTIDYL TRANSFERASE"/>
    <property type="match status" value="1"/>
</dbReference>
<evidence type="ECO:0000256" key="1">
    <source>
        <dbReference type="ARBA" id="ARBA00005166"/>
    </source>
</evidence>
<proteinExistence type="inferred from homology"/>
<feature type="region of interest" description="Disordered" evidence="14">
    <location>
        <begin position="389"/>
        <end position="426"/>
    </location>
</feature>
<evidence type="ECO:0000313" key="18">
    <source>
        <dbReference type="Proteomes" id="UP000646833"/>
    </source>
</evidence>
<evidence type="ECO:0000256" key="3">
    <source>
        <dbReference type="ARBA" id="ARBA00007707"/>
    </source>
</evidence>
<dbReference type="Gene3D" id="3.90.550.10">
    <property type="entry name" value="Spore Coat Polysaccharide Biosynthesis Protein SpsA, Chain A"/>
    <property type="match status" value="1"/>
</dbReference>
<dbReference type="CDD" id="cd05636">
    <property type="entry name" value="LbH_G1P_TT_C_like"/>
    <property type="match status" value="1"/>
</dbReference>
<dbReference type="Gene3D" id="2.160.10.10">
    <property type="entry name" value="Hexapeptide repeat proteins"/>
    <property type="match status" value="1"/>
</dbReference>
<dbReference type="RefSeq" id="WP_007276263.1">
    <property type="nucleotide sequence ID" value="NZ_BMCI01000006.1"/>
</dbReference>
<comment type="caution">
    <text evidence="17">The sequence shown here is derived from an EMBL/GenBank/DDBJ whole genome shotgun (WGS) entry which is preliminary data.</text>
</comment>
<evidence type="ECO:0000256" key="4">
    <source>
        <dbReference type="ARBA" id="ARBA00007947"/>
    </source>
</evidence>
<comment type="similarity">
    <text evidence="4">In the N-terminal section; belongs to the N-acetylglucosamine-1-phosphate uridyltransferase family.</text>
</comment>
<dbReference type="InterPro" id="IPR050065">
    <property type="entry name" value="GlmU-like"/>
</dbReference>
<dbReference type="CDD" id="cd04181">
    <property type="entry name" value="NTP_transferase"/>
    <property type="match status" value="1"/>
</dbReference>
<dbReference type="PANTHER" id="PTHR43584:SF8">
    <property type="entry name" value="N-ACETYLMURAMATE ALPHA-1-PHOSPHATE URIDYLYLTRANSFERASE"/>
    <property type="match status" value="1"/>
</dbReference>
<evidence type="ECO:0000256" key="6">
    <source>
        <dbReference type="ARBA" id="ARBA00012457"/>
    </source>
</evidence>
<accession>A0A830DVX2</accession>
<name>A0A830DVX2_9EURY</name>
<feature type="domain" description="Nucleotidyl transferase" evidence="15">
    <location>
        <begin position="3"/>
        <end position="224"/>
    </location>
</feature>
<evidence type="ECO:0000256" key="9">
    <source>
        <dbReference type="ARBA" id="ARBA00022695"/>
    </source>
</evidence>
<keyword evidence="9" id="KW-0548">Nucleotidyltransferase</keyword>
<dbReference type="Pfam" id="PF00483">
    <property type="entry name" value="NTP_transferase"/>
    <property type="match status" value="1"/>
</dbReference>
<dbReference type="GO" id="GO:0019134">
    <property type="term" value="F:glucosamine-1-phosphate N-acetyltransferase activity"/>
    <property type="evidence" value="ECO:0007669"/>
    <property type="project" value="UniProtKB-EC"/>
</dbReference>
<evidence type="ECO:0000256" key="12">
    <source>
        <dbReference type="ARBA" id="ARBA00048247"/>
    </source>
</evidence>
<dbReference type="InterPro" id="IPR056729">
    <property type="entry name" value="GMPPB_C"/>
</dbReference>
<keyword evidence="8 17" id="KW-0808">Transferase</keyword>
<evidence type="ECO:0000313" key="17">
    <source>
        <dbReference type="EMBL" id="GGC67873.1"/>
    </source>
</evidence>
<dbReference type="EMBL" id="BMCI01000006">
    <property type="protein sequence ID" value="GGC67873.1"/>
    <property type="molecule type" value="Genomic_DNA"/>
</dbReference>
<comment type="similarity">
    <text evidence="3">In the C-terminal section; belongs to the transferase hexapeptide repeat family.</text>
</comment>
<dbReference type="InterPro" id="IPR023915">
    <property type="entry name" value="Bifunctiontional_GlmU_arc-type"/>
</dbReference>
<dbReference type="EC" id="2.7.7.23" evidence="6"/>
<dbReference type="Proteomes" id="UP000646833">
    <property type="component" value="Unassembled WGS sequence"/>
</dbReference>
<sequence length="426" mass="44882">MQTVILAAGRGTRMRPLTDRRPKPMLPVADRPLVAHTADAAIEAGATDITLVVGYEAGDVRDYFGDERGGVPVEFAVQSEQRGTADAVRAAAPHLDPDEPFVVLNGDALYDVPTLSTLYEGTPAVGSFRVDDPSSYGVLDTDDEGFVTGVVEKPADPPSDLVNAGAYVFPAEAHDWLDVDESDRGELELTDVLAATCEAYDVRGVAFERWLDVGRPWELLEANEWKLGELEPRIDGDVSERAELDGPVVVEAGATVRSGVVIEGPVLVRSGATVGPNAYVRGHTLVGEHAKVGHAVEVKNSVLMEGATVGHLSYVGDSLLGRDVNFGAGTKVANLRHDGEPVRQMLKGELVSSGRRKYGVVLGDGVKTGINASLNAGVRIPTGGTVKPGESVLYDRVDETDAGDEASDHGATGHAATDDEATAGED</sequence>
<dbReference type="InterPro" id="IPR011004">
    <property type="entry name" value="Trimer_LpxA-like_sf"/>
</dbReference>
<dbReference type="EC" id="2.3.1.157" evidence="5"/>
<protein>
    <recommendedName>
        <fullName evidence="7">Bifunctional protein GlmU</fullName>
        <ecNumber evidence="5">2.3.1.157</ecNumber>
        <ecNumber evidence="6">2.7.7.23</ecNumber>
    </recommendedName>
</protein>
<reference evidence="17" key="2">
    <citation type="submission" date="2020-09" db="EMBL/GenBank/DDBJ databases">
        <authorList>
            <person name="Sun Q."/>
            <person name="Sedlacek I."/>
        </authorList>
    </citation>
    <scope>NUCLEOTIDE SEQUENCE</scope>
    <source>
        <strain evidence="17">CCM 7217</strain>
    </source>
</reference>
<evidence type="ECO:0000256" key="14">
    <source>
        <dbReference type="SAM" id="MobiDB-lite"/>
    </source>
</evidence>
<evidence type="ECO:0000256" key="8">
    <source>
        <dbReference type="ARBA" id="ARBA00022679"/>
    </source>
</evidence>